<comment type="caution">
    <text evidence="9">The sequence shown here is derived from an EMBL/GenBank/DDBJ whole genome shotgun (WGS) entry which is preliminary data.</text>
</comment>
<evidence type="ECO:0000256" key="7">
    <source>
        <dbReference type="ARBA" id="ARBA00035003"/>
    </source>
</evidence>
<gene>
    <name evidence="9" type="ORF">RI129_006701</name>
</gene>
<keyword evidence="4" id="KW-0969">Cilium</keyword>
<evidence type="ECO:0000256" key="6">
    <source>
        <dbReference type="ARBA" id="ARBA00023273"/>
    </source>
</evidence>
<dbReference type="Proteomes" id="UP001329430">
    <property type="component" value="Chromosome 4"/>
</dbReference>
<keyword evidence="2" id="KW-0963">Cytoplasm</keyword>
<dbReference type="InterPro" id="IPR037662">
    <property type="entry name" value="CFAP68/107"/>
</dbReference>
<evidence type="ECO:0000256" key="1">
    <source>
        <dbReference type="ARBA" id="ARBA00004611"/>
    </source>
</evidence>
<evidence type="ECO:0000256" key="8">
    <source>
        <dbReference type="ARBA" id="ARBA00046435"/>
    </source>
</evidence>
<keyword evidence="5" id="KW-0206">Cytoskeleton</keyword>
<keyword evidence="3" id="KW-0282">Flagellum</keyword>
<keyword evidence="6" id="KW-0966">Cell projection</keyword>
<dbReference type="AlphaFoldDB" id="A0AAN7VGU8"/>
<sequence>MNDPKFLRDQQHRGQGYGARVLFDHQGNTFLENKSTTYDLSFNHIPKKSPNGPILRHLRFRMERYEPEQDYAQNFGNVTKGELLDFYKNEWRCDTVDPRKTLQSSYKETFTAPKHDKSLQWGIPRANSSAMEAGNRLLYNSRLRGKRRLAVPENKLARLPYKQRCNPITWDCPHKFEFDTPTPCVPLPNVTT</sequence>
<proteinExistence type="predicted"/>
<evidence type="ECO:0000256" key="4">
    <source>
        <dbReference type="ARBA" id="ARBA00023069"/>
    </source>
</evidence>
<comment type="function">
    <text evidence="7">Microtubule inner protein (MIP) part of the dynein-decorated doublet microtubules (DMTs) in cilia axoneme, which is required for motile cilia beating.</text>
</comment>
<protein>
    <submittedName>
        <fullName evidence="9">Uncharacterized protein</fullName>
    </submittedName>
</protein>
<organism evidence="9 10">
    <name type="scientific">Pyrocoelia pectoralis</name>
    <dbReference type="NCBI Taxonomy" id="417401"/>
    <lineage>
        <taxon>Eukaryota</taxon>
        <taxon>Metazoa</taxon>
        <taxon>Ecdysozoa</taxon>
        <taxon>Arthropoda</taxon>
        <taxon>Hexapoda</taxon>
        <taxon>Insecta</taxon>
        <taxon>Pterygota</taxon>
        <taxon>Neoptera</taxon>
        <taxon>Endopterygota</taxon>
        <taxon>Coleoptera</taxon>
        <taxon>Polyphaga</taxon>
        <taxon>Elateriformia</taxon>
        <taxon>Elateroidea</taxon>
        <taxon>Lampyridae</taxon>
        <taxon>Lampyrinae</taxon>
        <taxon>Pyrocoelia</taxon>
    </lineage>
</organism>
<keyword evidence="10" id="KW-1185">Reference proteome</keyword>
<dbReference type="GO" id="GO:0005879">
    <property type="term" value="C:axonemal microtubule"/>
    <property type="evidence" value="ECO:0007669"/>
    <property type="project" value="TreeGrafter"/>
</dbReference>
<evidence type="ECO:0000256" key="5">
    <source>
        <dbReference type="ARBA" id="ARBA00023212"/>
    </source>
</evidence>
<comment type="subunit">
    <text evidence="8">Microtubule inner protein component of sperm flagellar doublet microtubules.</text>
</comment>
<dbReference type="PANTHER" id="PTHR31180">
    <property type="entry name" value="CILIA- AND FLAGELLA-ASSOCIATED PROTEIN 107-RELATED"/>
    <property type="match status" value="1"/>
</dbReference>
<evidence type="ECO:0000256" key="2">
    <source>
        <dbReference type="ARBA" id="ARBA00022490"/>
    </source>
</evidence>
<name>A0AAN7VGU8_9COLE</name>
<reference evidence="9 10" key="1">
    <citation type="journal article" date="2024" name="Insects">
        <title>An Improved Chromosome-Level Genome Assembly of the Firefly Pyrocoelia pectoralis.</title>
        <authorList>
            <person name="Fu X."/>
            <person name="Meyer-Rochow V.B."/>
            <person name="Ballantyne L."/>
            <person name="Zhu X."/>
        </authorList>
    </citation>
    <scope>NUCLEOTIDE SEQUENCE [LARGE SCALE GENOMIC DNA]</scope>
    <source>
        <strain evidence="9">XCY_ONT2</strain>
    </source>
</reference>
<dbReference type="EMBL" id="JAVRBK010000004">
    <property type="protein sequence ID" value="KAK5645401.1"/>
    <property type="molecule type" value="Genomic_DNA"/>
</dbReference>
<evidence type="ECO:0000313" key="10">
    <source>
        <dbReference type="Proteomes" id="UP001329430"/>
    </source>
</evidence>
<dbReference type="GO" id="GO:0030317">
    <property type="term" value="P:flagellated sperm motility"/>
    <property type="evidence" value="ECO:0007669"/>
    <property type="project" value="InterPro"/>
</dbReference>
<comment type="subcellular location">
    <subcellularLocation>
        <location evidence="1">Cytoplasm</location>
        <location evidence="1">Cytoskeleton</location>
        <location evidence="1">Flagellum axoneme</location>
    </subcellularLocation>
</comment>
<accession>A0AAN7VGU8</accession>
<dbReference type="PANTHER" id="PTHR31180:SF2">
    <property type="entry name" value="CILIA- AND FLAGELLA-ASSOCIATED PROTEIN 107"/>
    <property type="match status" value="1"/>
</dbReference>
<evidence type="ECO:0000313" key="9">
    <source>
        <dbReference type="EMBL" id="KAK5645401.1"/>
    </source>
</evidence>
<evidence type="ECO:0000256" key="3">
    <source>
        <dbReference type="ARBA" id="ARBA00022846"/>
    </source>
</evidence>